<evidence type="ECO:0000313" key="3">
    <source>
        <dbReference type="Proteomes" id="UP001150062"/>
    </source>
</evidence>
<evidence type="ECO:0000313" key="2">
    <source>
        <dbReference type="EMBL" id="KAJ6228649.1"/>
    </source>
</evidence>
<dbReference type="Proteomes" id="UP001150062">
    <property type="component" value="Unassembled WGS sequence"/>
</dbReference>
<gene>
    <name evidence="2" type="ORF">M0813_08686</name>
</gene>
<feature type="compositionally biased region" description="Basic residues" evidence="1">
    <location>
        <begin position="102"/>
        <end position="113"/>
    </location>
</feature>
<name>A0ABQ8X999_9EUKA</name>
<feature type="region of interest" description="Disordered" evidence="1">
    <location>
        <begin position="91"/>
        <end position="113"/>
    </location>
</feature>
<dbReference type="EMBL" id="JAOAOG010000326">
    <property type="protein sequence ID" value="KAJ6228649.1"/>
    <property type="molecule type" value="Genomic_DNA"/>
</dbReference>
<keyword evidence="3" id="KW-1185">Reference proteome</keyword>
<comment type="caution">
    <text evidence="2">The sequence shown here is derived from an EMBL/GenBank/DDBJ whole genome shotgun (WGS) entry which is preliminary data.</text>
</comment>
<sequence length="322" mass="37822">MELYKNSKDHQNGDYNKKIEESLQKVQQKLKTFLQNNKPITWEKITNQFPHIPPKDLLELIKNVRWKNKIDPNICNDPLTENEKNKVNLAKQREKNQNGKLSPRKSRKRSKINKTKNINLKKKKKEKRHFFRKQVNLTSKNHKKTKIGGNYQEKSGKGYIRGIRKKTVKTLKSKNENGIEQENEDWSDLNNNNQKNTKIFDSSGYLNQNNSNIINDTSNQTILKMLPNNKSSSEYQNQNITDIFELFSSDGLITKSNDSLKVLNDLRFEENNDLHFVNSELFFDTGILSENMNGFRYDIDPNFGSPQPYNYEAIDDINLFYH</sequence>
<accession>A0ABQ8X999</accession>
<proteinExistence type="predicted"/>
<organism evidence="2 3">
    <name type="scientific">Anaeramoeba flamelloides</name>
    <dbReference type="NCBI Taxonomy" id="1746091"/>
    <lineage>
        <taxon>Eukaryota</taxon>
        <taxon>Metamonada</taxon>
        <taxon>Anaeramoebidae</taxon>
        <taxon>Anaeramoeba</taxon>
    </lineage>
</organism>
<evidence type="ECO:0000256" key="1">
    <source>
        <dbReference type="SAM" id="MobiDB-lite"/>
    </source>
</evidence>
<feature type="region of interest" description="Disordered" evidence="1">
    <location>
        <begin position="172"/>
        <end position="192"/>
    </location>
</feature>
<protein>
    <submittedName>
        <fullName evidence="2">Myb transcription factor</fullName>
    </submittedName>
</protein>
<reference evidence="2" key="1">
    <citation type="submission" date="2022-08" db="EMBL/GenBank/DDBJ databases">
        <title>Novel sulfate-reducing endosymbionts in the free-living metamonad Anaeramoeba.</title>
        <authorList>
            <person name="Jerlstrom-Hultqvist J."/>
            <person name="Cepicka I."/>
            <person name="Gallot-Lavallee L."/>
            <person name="Salas-Leiva D."/>
            <person name="Curtis B.A."/>
            <person name="Zahonova K."/>
            <person name="Pipaliya S."/>
            <person name="Dacks J."/>
            <person name="Roger A.J."/>
        </authorList>
    </citation>
    <scope>NUCLEOTIDE SEQUENCE</scope>
    <source>
        <strain evidence="2">Schooner1</strain>
    </source>
</reference>